<dbReference type="EMBL" id="ML120145">
    <property type="protein sequence ID" value="RPA70667.1"/>
    <property type="molecule type" value="Genomic_DNA"/>
</dbReference>
<gene>
    <name evidence="2" type="ORF">BJ508DRAFT_336933</name>
</gene>
<organism evidence="2 3">
    <name type="scientific">Ascobolus immersus RN42</name>
    <dbReference type="NCBI Taxonomy" id="1160509"/>
    <lineage>
        <taxon>Eukaryota</taxon>
        <taxon>Fungi</taxon>
        <taxon>Dikarya</taxon>
        <taxon>Ascomycota</taxon>
        <taxon>Pezizomycotina</taxon>
        <taxon>Pezizomycetes</taxon>
        <taxon>Pezizales</taxon>
        <taxon>Ascobolaceae</taxon>
        <taxon>Ascobolus</taxon>
    </lineage>
</organism>
<name>A0A3N4H9K5_ASCIM</name>
<reference evidence="2 3" key="1">
    <citation type="journal article" date="2018" name="Nat. Ecol. Evol.">
        <title>Pezizomycetes genomes reveal the molecular basis of ectomycorrhizal truffle lifestyle.</title>
        <authorList>
            <person name="Murat C."/>
            <person name="Payen T."/>
            <person name="Noel B."/>
            <person name="Kuo A."/>
            <person name="Morin E."/>
            <person name="Chen J."/>
            <person name="Kohler A."/>
            <person name="Krizsan K."/>
            <person name="Balestrini R."/>
            <person name="Da Silva C."/>
            <person name="Montanini B."/>
            <person name="Hainaut M."/>
            <person name="Levati E."/>
            <person name="Barry K.W."/>
            <person name="Belfiori B."/>
            <person name="Cichocki N."/>
            <person name="Clum A."/>
            <person name="Dockter R.B."/>
            <person name="Fauchery L."/>
            <person name="Guy J."/>
            <person name="Iotti M."/>
            <person name="Le Tacon F."/>
            <person name="Lindquist E.A."/>
            <person name="Lipzen A."/>
            <person name="Malagnac F."/>
            <person name="Mello A."/>
            <person name="Molinier V."/>
            <person name="Miyauchi S."/>
            <person name="Poulain J."/>
            <person name="Riccioni C."/>
            <person name="Rubini A."/>
            <person name="Sitrit Y."/>
            <person name="Splivallo R."/>
            <person name="Traeger S."/>
            <person name="Wang M."/>
            <person name="Zifcakova L."/>
            <person name="Wipf D."/>
            <person name="Zambonelli A."/>
            <person name="Paolocci F."/>
            <person name="Nowrousian M."/>
            <person name="Ottonello S."/>
            <person name="Baldrian P."/>
            <person name="Spatafora J.W."/>
            <person name="Henrissat B."/>
            <person name="Nagy L.G."/>
            <person name="Aury J.M."/>
            <person name="Wincker P."/>
            <person name="Grigoriev I.V."/>
            <person name="Bonfante P."/>
            <person name="Martin F.M."/>
        </authorList>
    </citation>
    <scope>NUCLEOTIDE SEQUENCE [LARGE SCALE GENOMIC DNA]</scope>
    <source>
        <strain evidence="2 3">RN42</strain>
    </source>
</reference>
<feature type="region of interest" description="Disordered" evidence="1">
    <location>
        <begin position="65"/>
        <end position="136"/>
    </location>
</feature>
<keyword evidence="3" id="KW-1185">Reference proteome</keyword>
<evidence type="ECO:0000313" key="2">
    <source>
        <dbReference type="EMBL" id="RPA70667.1"/>
    </source>
</evidence>
<accession>A0A3N4H9K5</accession>
<dbReference type="Proteomes" id="UP000275078">
    <property type="component" value="Unassembled WGS sequence"/>
</dbReference>
<dbReference type="AlphaFoldDB" id="A0A3N4H9K5"/>
<protein>
    <submittedName>
        <fullName evidence="2">Uncharacterized protein</fullName>
    </submittedName>
</protein>
<evidence type="ECO:0000256" key="1">
    <source>
        <dbReference type="SAM" id="MobiDB-lite"/>
    </source>
</evidence>
<evidence type="ECO:0000313" key="3">
    <source>
        <dbReference type="Proteomes" id="UP000275078"/>
    </source>
</evidence>
<feature type="compositionally biased region" description="Polar residues" evidence="1">
    <location>
        <begin position="65"/>
        <end position="77"/>
    </location>
</feature>
<feature type="compositionally biased region" description="Acidic residues" evidence="1">
    <location>
        <begin position="115"/>
        <end position="135"/>
    </location>
</feature>
<feature type="compositionally biased region" description="Basic and acidic residues" evidence="1">
    <location>
        <begin position="80"/>
        <end position="89"/>
    </location>
</feature>
<feature type="compositionally biased region" description="Basic and acidic residues" evidence="1">
    <location>
        <begin position="96"/>
        <end position="114"/>
    </location>
</feature>
<sequence>MPPAIRENSRHKRRYSELGTAGFRDLTVDFEYEDFLEGVVYATPQITPMGSDGIARQVERLLRTTSPSDRVLSSSPGTVHGHDFEDSQHLKHRRLEKVDERRHKVSRDDSSYDEGRDDDDEEEEEGQEYEEEELSSQDMTVWINQAGFSEEAINASKSRIHEQSLRAMENAKKMALDTVAVVSKQRYHFVRDMLEKKCIMPKDGANPVYDPSDLDTALERIEEIHTKAQAAVAQIAAYDVLVLKKPAPTG</sequence>
<proteinExistence type="predicted"/>